<dbReference type="OrthoDB" id="975117at2"/>
<evidence type="ECO:0000313" key="3">
    <source>
        <dbReference type="Proteomes" id="UP000316614"/>
    </source>
</evidence>
<protein>
    <submittedName>
        <fullName evidence="2">SusF/SusE family outer membrane protein</fullName>
    </submittedName>
</protein>
<dbReference type="EMBL" id="CP041253">
    <property type="protein sequence ID" value="QDH79995.1"/>
    <property type="molecule type" value="Genomic_DNA"/>
</dbReference>
<dbReference type="CDD" id="cd12967">
    <property type="entry name" value="CBM_SusE-F_like_u1"/>
    <property type="match status" value="1"/>
</dbReference>
<dbReference type="Proteomes" id="UP000316614">
    <property type="component" value="Chromosome"/>
</dbReference>
<dbReference type="RefSeq" id="WP_141615232.1">
    <property type="nucleotide sequence ID" value="NZ_CP041253.1"/>
</dbReference>
<organism evidence="2 3">
    <name type="scientific">Echinicola soli</name>
    <dbReference type="NCBI Taxonomy" id="2591634"/>
    <lineage>
        <taxon>Bacteria</taxon>
        <taxon>Pseudomonadati</taxon>
        <taxon>Bacteroidota</taxon>
        <taxon>Cytophagia</taxon>
        <taxon>Cytophagales</taxon>
        <taxon>Cyclobacteriaceae</taxon>
        <taxon>Echinicola</taxon>
    </lineage>
</organism>
<evidence type="ECO:0000313" key="2">
    <source>
        <dbReference type="EMBL" id="QDH79995.1"/>
    </source>
</evidence>
<dbReference type="InterPro" id="IPR025970">
    <property type="entry name" value="SusE"/>
</dbReference>
<dbReference type="PROSITE" id="PS51257">
    <property type="entry name" value="PROKAR_LIPOPROTEIN"/>
    <property type="match status" value="1"/>
</dbReference>
<dbReference type="Gene3D" id="2.60.40.3620">
    <property type="match status" value="2"/>
</dbReference>
<accession>A0A514CJK2</accession>
<dbReference type="CDD" id="cd12956">
    <property type="entry name" value="CBM_SusE-F_like"/>
    <property type="match status" value="1"/>
</dbReference>
<dbReference type="AlphaFoldDB" id="A0A514CJK2"/>
<gene>
    <name evidence="2" type="ORF">FKX85_13515</name>
</gene>
<dbReference type="GO" id="GO:2001070">
    <property type="term" value="F:starch binding"/>
    <property type="evidence" value="ECO:0007669"/>
    <property type="project" value="InterPro"/>
</dbReference>
<sequence>MKRLARYILGALPLILAASCSEDLDPVINSDPTAPVLTSPAAGSSLVLTAEEAATELVFAYEKTDYGFSAAATYIAQMDLQGNEFAAPLEIATSTLSELSVTYAAFNQKLLAKGLVPGEESAIELRIKSTINSSVADEFSEVIDMQVTPYEVALEYPRLYLPGDYQGWDPANENTIIYSVKSDNVYEGFIHVLGGSGEFKVNEGPNWDVNYGDDGGDGTLEENGENIIADGVGTFKLTVDLAAKTYTLGAPLYWGIIGDATPGGWDASTPMEFDADENILTVTVDLGTGVMKFRANDAWDYNYGDEDLDGVLEPGGADIPVEEAGNYIITLDFKVPGEVSYALVKN</sequence>
<proteinExistence type="predicted"/>
<dbReference type="Pfam" id="PF14292">
    <property type="entry name" value="SusE"/>
    <property type="match status" value="1"/>
</dbReference>
<dbReference type="GO" id="GO:0019867">
    <property type="term" value="C:outer membrane"/>
    <property type="evidence" value="ECO:0007669"/>
    <property type="project" value="InterPro"/>
</dbReference>
<reference evidence="2 3" key="1">
    <citation type="submission" date="2019-06" db="EMBL/GenBank/DDBJ databases">
        <title>Echinicola alkalisoli sp. nov. isolated from saline soil.</title>
        <authorList>
            <person name="Sun J.-Q."/>
            <person name="Xu L."/>
        </authorList>
    </citation>
    <scope>NUCLEOTIDE SEQUENCE [LARGE SCALE GENOMIC DNA]</scope>
    <source>
        <strain evidence="2 3">LN3S3</strain>
    </source>
</reference>
<dbReference type="KEGG" id="echi:FKX85_13515"/>
<name>A0A514CJK2_9BACT</name>
<keyword evidence="3" id="KW-1185">Reference proteome</keyword>
<feature type="domain" description="SusE outer membrane protein" evidence="1">
    <location>
        <begin position="22"/>
        <end position="128"/>
    </location>
</feature>
<evidence type="ECO:0000259" key="1">
    <source>
        <dbReference type="Pfam" id="PF14292"/>
    </source>
</evidence>